<name>A0AAV7JDT7_9METZ</name>
<dbReference type="PRINTS" id="PR00452">
    <property type="entry name" value="SH3DOMAIN"/>
</dbReference>
<dbReference type="GO" id="GO:0043226">
    <property type="term" value="C:organelle"/>
    <property type="evidence" value="ECO:0007669"/>
    <property type="project" value="UniProtKB-ARBA"/>
</dbReference>
<accession>A0AAV7JDT7</accession>
<dbReference type="GO" id="GO:0005737">
    <property type="term" value="C:cytoplasm"/>
    <property type="evidence" value="ECO:0007669"/>
    <property type="project" value="TreeGrafter"/>
</dbReference>
<dbReference type="SUPFAM" id="SSF50044">
    <property type="entry name" value="SH3-domain"/>
    <property type="match status" value="1"/>
</dbReference>
<dbReference type="EMBL" id="JAKMXF010000349">
    <property type="protein sequence ID" value="KAI6646953.1"/>
    <property type="molecule type" value="Genomic_DNA"/>
</dbReference>
<dbReference type="SUPFAM" id="SSF103657">
    <property type="entry name" value="BAR/IMD domain-like"/>
    <property type="match status" value="1"/>
</dbReference>
<evidence type="ECO:0000256" key="5">
    <source>
        <dbReference type="SAM" id="MobiDB-lite"/>
    </source>
</evidence>
<gene>
    <name evidence="8" type="ORF">LOD99_9047</name>
</gene>
<keyword evidence="8" id="KW-0418">Kinase</keyword>
<feature type="coiled-coil region" evidence="4">
    <location>
        <begin position="82"/>
        <end position="130"/>
    </location>
</feature>
<evidence type="ECO:0000256" key="2">
    <source>
        <dbReference type="PROSITE-ProRule" id="PRU00192"/>
    </source>
</evidence>
<dbReference type="Gene3D" id="1.20.1270.60">
    <property type="entry name" value="Arfaptin homology (AH) domain/BAR domain"/>
    <property type="match status" value="1"/>
</dbReference>
<evidence type="ECO:0000256" key="1">
    <source>
        <dbReference type="ARBA" id="ARBA00022443"/>
    </source>
</evidence>
<dbReference type="AlphaFoldDB" id="A0AAV7JDT7"/>
<evidence type="ECO:0000313" key="9">
    <source>
        <dbReference type="Proteomes" id="UP001165289"/>
    </source>
</evidence>
<dbReference type="SMART" id="SM00326">
    <property type="entry name" value="SH3"/>
    <property type="match status" value="1"/>
</dbReference>
<dbReference type="Gene3D" id="2.30.30.40">
    <property type="entry name" value="SH3 Domains"/>
    <property type="match status" value="1"/>
</dbReference>
<feature type="domain" description="F-BAR" evidence="7">
    <location>
        <begin position="1"/>
        <end position="234"/>
    </location>
</feature>
<dbReference type="GO" id="GO:0016301">
    <property type="term" value="F:kinase activity"/>
    <property type="evidence" value="ECO:0007669"/>
    <property type="project" value="UniProtKB-KW"/>
</dbReference>
<evidence type="ECO:0000313" key="8">
    <source>
        <dbReference type="EMBL" id="KAI6646953.1"/>
    </source>
</evidence>
<dbReference type="Pfam" id="PF00018">
    <property type="entry name" value="SH3_1"/>
    <property type="match status" value="1"/>
</dbReference>
<dbReference type="InterPro" id="IPR027267">
    <property type="entry name" value="AH/BAR_dom_sf"/>
</dbReference>
<keyword evidence="8" id="KW-0808">Transferase</keyword>
<dbReference type="PROSITE" id="PS51741">
    <property type="entry name" value="F_BAR"/>
    <property type="match status" value="1"/>
</dbReference>
<feature type="region of interest" description="Disordered" evidence="5">
    <location>
        <begin position="261"/>
        <end position="286"/>
    </location>
</feature>
<keyword evidence="9" id="KW-1185">Reference proteome</keyword>
<reference evidence="8 9" key="1">
    <citation type="journal article" date="2023" name="BMC Biol.">
        <title>The compact genome of the sponge Oopsacas minuta (Hexactinellida) is lacking key metazoan core genes.</title>
        <authorList>
            <person name="Santini S."/>
            <person name="Schenkelaars Q."/>
            <person name="Jourda C."/>
            <person name="Duchesne M."/>
            <person name="Belahbib H."/>
            <person name="Rocher C."/>
            <person name="Selva M."/>
            <person name="Riesgo A."/>
            <person name="Vervoort M."/>
            <person name="Leys S.P."/>
            <person name="Kodjabachian L."/>
            <person name="Le Bivic A."/>
            <person name="Borchiellini C."/>
            <person name="Claverie J.M."/>
            <person name="Renard E."/>
        </authorList>
    </citation>
    <scope>NUCLEOTIDE SEQUENCE [LARGE SCALE GENOMIC DNA]</scope>
    <source>
        <strain evidence="8">SPO-2</strain>
    </source>
</reference>
<evidence type="ECO:0000256" key="4">
    <source>
        <dbReference type="SAM" id="Coils"/>
    </source>
</evidence>
<dbReference type="InterPro" id="IPR001060">
    <property type="entry name" value="FCH_dom"/>
</dbReference>
<comment type="caution">
    <text evidence="8">The sequence shown here is derived from an EMBL/GenBank/DDBJ whole genome shotgun (WGS) entry which is preliminary data.</text>
</comment>
<dbReference type="InterPro" id="IPR036028">
    <property type="entry name" value="SH3-like_dom_sf"/>
</dbReference>
<dbReference type="CDD" id="cd00174">
    <property type="entry name" value="SH3"/>
    <property type="match status" value="1"/>
</dbReference>
<dbReference type="InterPro" id="IPR001452">
    <property type="entry name" value="SH3_domain"/>
</dbReference>
<proteinExistence type="predicted"/>
<dbReference type="Pfam" id="PF00611">
    <property type="entry name" value="FCH"/>
    <property type="match status" value="1"/>
</dbReference>
<dbReference type="PANTHER" id="PTHR23065:SF61">
    <property type="entry name" value="PROLINE-SERINE-THREONINE PHOSPHATASE-INTERACTING PROTEIN 2-LIKE"/>
    <property type="match status" value="1"/>
</dbReference>
<feature type="domain" description="SH3" evidence="6">
    <location>
        <begin position="323"/>
        <end position="382"/>
    </location>
</feature>
<organism evidence="8 9">
    <name type="scientific">Oopsacas minuta</name>
    <dbReference type="NCBI Taxonomy" id="111878"/>
    <lineage>
        <taxon>Eukaryota</taxon>
        <taxon>Metazoa</taxon>
        <taxon>Porifera</taxon>
        <taxon>Hexactinellida</taxon>
        <taxon>Hexasterophora</taxon>
        <taxon>Lyssacinosida</taxon>
        <taxon>Leucopsacidae</taxon>
        <taxon>Oopsacas</taxon>
    </lineage>
</organism>
<dbReference type="InterPro" id="IPR031160">
    <property type="entry name" value="F_BAR_dom"/>
</dbReference>
<evidence type="ECO:0000259" key="7">
    <source>
        <dbReference type="PROSITE" id="PS51741"/>
    </source>
</evidence>
<dbReference type="PANTHER" id="PTHR23065">
    <property type="entry name" value="PROLINE-SERINE-THREONINE PHOSPHATASE INTERACTING PROTEIN 1"/>
    <property type="match status" value="1"/>
</dbReference>
<keyword evidence="3 4" id="KW-0175">Coiled coil</keyword>
<dbReference type="Proteomes" id="UP001165289">
    <property type="component" value="Unassembled WGS sequence"/>
</dbReference>
<dbReference type="PROSITE" id="PS50002">
    <property type="entry name" value="SH3"/>
    <property type="match status" value="1"/>
</dbReference>
<evidence type="ECO:0000259" key="6">
    <source>
        <dbReference type="PROSITE" id="PS50002"/>
    </source>
</evidence>
<sequence length="382" mass="44928">MKEGKRMCIDFEEFLHQRAVIEERYARDMLALAKKPGAKDEIGTLKDSWLKMKEDTENIAQYHMLLANKLRNELELKVREFHIRQREERKKAEDTVKRAQAHKRRCFDNHNRAKRDYETKCREADKAEELALTHQGTKDSEKVNNKHRRAKESSEAADHQYKETVVVLEEARVHWEREYELCCVKFQALEEERVDFLRNIIWIFTNILSQACVHVDERMEQIRKVLEVCDIEKDIDEFVRNYRTSSDHPSEIVYQNFYQPKQNSNSKNIPIPHKSSDKRPLPALPPQNSAIATIQSQESQDNYSSPDEVILQANPSDHYDSLSDKKKVSVLYDYVSQGQQELNLKVGDKVVVIYEEDELWWYGQDMIGNQGMFPSTFVSESV</sequence>
<dbReference type="GO" id="GO:0005886">
    <property type="term" value="C:plasma membrane"/>
    <property type="evidence" value="ECO:0007669"/>
    <property type="project" value="TreeGrafter"/>
</dbReference>
<evidence type="ECO:0000256" key="3">
    <source>
        <dbReference type="PROSITE-ProRule" id="PRU01077"/>
    </source>
</evidence>
<protein>
    <submittedName>
        <fullName evidence="8">Protein kinase C and casein kinase substrate in neurons protein 2-like</fullName>
    </submittedName>
</protein>
<keyword evidence="1 2" id="KW-0728">SH3 domain</keyword>